<evidence type="ECO:0000256" key="5">
    <source>
        <dbReference type="ARBA" id="ARBA00023136"/>
    </source>
</evidence>
<keyword evidence="4 6" id="KW-1133">Transmembrane helix</keyword>
<keyword evidence="9" id="KW-1185">Reference proteome</keyword>
<feature type="transmembrane region" description="Helical" evidence="6">
    <location>
        <begin position="165"/>
        <end position="188"/>
    </location>
</feature>
<evidence type="ECO:0000256" key="2">
    <source>
        <dbReference type="ARBA" id="ARBA00022448"/>
    </source>
</evidence>
<evidence type="ECO:0000313" key="8">
    <source>
        <dbReference type="EMBL" id="KAI1697251.1"/>
    </source>
</evidence>
<dbReference type="EMBL" id="JAKKPZ010000278">
    <property type="protein sequence ID" value="KAI1697251.1"/>
    <property type="molecule type" value="Genomic_DNA"/>
</dbReference>
<protein>
    <submittedName>
        <fullName evidence="8">Transmembrane amino acid transporter protein domain-containing protein</fullName>
    </submittedName>
</protein>
<feature type="transmembrane region" description="Helical" evidence="6">
    <location>
        <begin position="443"/>
        <end position="467"/>
    </location>
</feature>
<keyword evidence="3 6" id="KW-0812">Transmembrane</keyword>
<comment type="caution">
    <text evidence="8">The sequence shown here is derived from an EMBL/GenBank/DDBJ whole genome shotgun (WGS) entry which is preliminary data.</text>
</comment>
<feature type="transmembrane region" description="Helical" evidence="6">
    <location>
        <begin position="235"/>
        <end position="252"/>
    </location>
</feature>
<dbReference type="GO" id="GO:0016020">
    <property type="term" value="C:membrane"/>
    <property type="evidence" value="ECO:0007669"/>
    <property type="project" value="UniProtKB-SubCell"/>
</dbReference>
<proteinExistence type="predicted"/>
<feature type="transmembrane region" description="Helical" evidence="6">
    <location>
        <begin position="133"/>
        <end position="153"/>
    </location>
</feature>
<sequence length="516" mass="56480">MPSFTTNSSGVISMPLASKFGGEDITGNNAYFYKDGKLQKNKGLSWVVTGLFIVGGLAGGGIVALPTAMVEFGFGVGMIFTVIMSLTVGYTAYALGQCWCILQRRWPQQYTQEHVRKPYPEIGGRALGPRMNLFVSGCVLITQFGTAVVYLLLSSKNIHDFLKAFFAADIGFCVIVLIVAFCLLPVTLLKSPQDFWGAVVVAMFTTSIAVTLIVVGASLDFGICSPERRVPDFQITNYFLALGTFMFTYGGHSVFPTIQHDMKKPHEFTKSTILAFTLIALFYTPVSIMGYLTYGDSLGDSIINSLQTKWIQQTVNMLITVHCILTLTIVFNPINQEAEEFFQIPQHFGLKRVFVRTGTLLTVVFVAESLPTFGPLLDFVGGSTLTLTSLIFPCVFYLFLSVGEKKANENVHCPKSDNYGKNGSPEEEEPVTLINIVEKADRITLFLCTFISLFGIIGGAAASYSAIREMSYAHFVPPCYISAFLDSISDPNSGGRTNCCGFGQNISRYGDPAQFC</sequence>
<dbReference type="Pfam" id="PF01490">
    <property type="entry name" value="Aa_trans"/>
    <property type="match status" value="1"/>
</dbReference>
<organism evidence="8 9">
    <name type="scientific">Ditylenchus destructor</name>
    <dbReference type="NCBI Taxonomy" id="166010"/>
    <lineage>
        <taxon>Eukaryota</taxon>
        <taxon>Metazoa</taxon>
        <taxon>Ecdysozoa</taxon>
        <taxon>Nematoda</taxon>
        <taxon>Chromadorea</taxon>
        <taxon>Rhabditida</taxon>
        <taxon>Tylenchina</taxon>
        <taxon>Tylenchomorpha</taxon>
        <taxon>Sphaerularioidea</taxon>
        <taxon>Anguinidae</taxon>
        <taxon>Anguininae</taxon>
        <taxon>Ditylenchus</taxon>
    </lineage>
</organism>
<evidence type="ECO:0000259" key="7">
    <source>
        <dbReference type="Pfam" id="PF01490"/>
    </source>
</evidence>
<dbReference type="InterPro" id="IPR013057">
    <property type="entry name" value="AA_transpt_TM"/>
</dbReference>
<reference evidence="8" key="1">
    <citation type="submission" date="2022-01" db="EMBL/GenBank/DDBJ databases">
        <title>Genome Sequence Resource for Two Populations of Ditylenchus destructor, the Migratory Endoparasitic Phytonematode.</title>
        <authorList>
            <person name="Zhang H."/>
            <person name="Lin R."/>
            <person name="Xie B."/>
        </authorList>
    </citation>
    <scope>NUCLEOTIDE SEQUENCE</scope>
    <source>
        <strain evidence="8">BazhouSP</strain>
    </source>
</reference>
<evidence type="ECO:0000313" key="9">
    <source>
        <dbReference type="Proteomes" id="UP001201812"/>
    </source>
</evidence>
<accession>A0AAD4QXY3</accession>
<feature type="transmembrane region" description="Helical" evidence="6">
    <location>
        <begin position="379"/>
        <end position="400"/>
    </location>
</feature>
<gene>
    <name evidence="8" type="ORF">DdX_18593</name>
</gene>
<feature type="transmembrane region" description="Helical" evidence="6">
    <location>
        <begin position="273"/>
        <end position="294"/>
    </location>
</feature>
<evidence type="ECO:0000256" key="4">
    <source>
        <dbReference type="ARBA" id="ARBA00022989"/>
    </source>
</evidence>
<evidence type="ECO:0000256" key="3">
    <source>
        <dbReference type="ARBA" id="ARBA00022692"/>
    </source>
</evidence>
<evidence type="ECO:0000256" key="1">
    <source>
        <dbReference type="ARBA" id="ARBA00004370"/>
    </source>
</evidence>
<dbReference type="FunFam" id="1.20.1740.10:FF:000052">
    <property type="entry name" value="Lysine histidine transporter-like 3"/>
    <property type="match status" value="1"/>
</dbReference>
<dbReference type="Proteomes" id="UP001201812">
    <property type="component" value="Unassembled WGS sequence"/>
</dbReference>
<feature type="transmembrane region" description="Helical" evidence="6">
    <location>
        <begin position="44"/>
        <end position="66"/>
    </location>
</feature>
<feature type="domain" description="Amino acid transporter transmembrane" evidence="7">
    <location>
        <begin position="43"/>
        <end position="414"/>
    </location>
</feature>
<dbReference type="AlphaFoldDB" id="A0AAD4QXY3"/>
<dbReference type="Gene3D" id="1.20.1740.10">
    <property type="entry name" value="Amino acid/polyamine transporter I"/>
    <property type="match status" value="1"/>
</dbReference>
<evidence type="ECO:0000256" key="6">
    <source>
        <dbReference type="SAM" id="Phobius"/>
    </source>
</evidence>
<keyword evidence="2" id="KW-0813">Transport</keyword>
<keyword evidence="5 6" id="KW-0472">Membrane</keyword>
<dbReference type="PANTHER" id="PTHR48017">
    <property type="entry name" value="OS05G0424000 PROTEIN-RELATED"/>
    <property type="match status" value="1"/>
</dbReference>
<feature type="transmembrane region" description="Helical" evidence="6">
    <location>
        <begin position="72"/>
        <end position="95"/>
    </location>
</feature>
<feature type="transmembrane region" description="Helical" evidence="6">
    <location>
        <begin position="353"/>
        <end position="373"/>
    </location>
</feature>
<feature type="transmembrane region" description="Helical" evidence="6">
    <location>
        <begin position="314"/>
        <end position="332"/>
    </location>
</feature>
<name>A0AAD4QXY3_9BILA</name>
<comment type="subcellular location">
    <subcellularLocation>
        <location evidence="1">Membrane</location>
    </subcellularLocation>
</comment>
<feature type="transmembrane region" description="Helical" evidence="6">
    <location>
        <begin position="195"/>
        <end position="215"/>
    </location>
</feature>